<comment type="catalytic activity">
    <reaction evidence="1">
        <text>ATP + protein L-histidine = ADP + protein N-phospho-L-histidine.</text>
        <dbReference type="EC" id="2.7.13.3"/>
    </reaction>
</comment>
<dbReference type="InterPro" id="IPR003018">
    <property type="entry name" value="GAF"/>
</dbReference>
<evidence type="ECO:0000256" key="1">
    <source>
        <dbReference type="ARBA" id="ARBA00000085"/>
    </source>
</evidence>
<gene>
    <name evidence="4" type="ORF">METEAL_15990</name>
</gene>
<name>A0AA48K8S6_9BACT</name>
<dbReference type="CDD" id="cd00060">
    <property type="entry name" value="FHA"/>
    <property type="match status" value="1"/>
</dbReference>
<reference evidence="5" key="1">
    <citation type="journal article" date="2023" name="Int. J. Syst. Evol. Microbiol.">
        <title>Mesoterricola silvestris gen. nov., sp. nov., Mesoterricola sediminis sp. nov., Geothrix oryzae sp. nov., Geothrix edaphica sp. nov., Geothrix rubra sp. nov., and Geothrix limicola sp. nov., six novel members of Acidobacteriota isolated from soils.</title>
        <authorList>
            <person name="Itoh H."/>
            <person name="Sugisawa Y."/>
            <person name="Mise K."/>
            <person name="Xu Z."/>
            <person name="Kuniyasu M."/>
            <person name="Ushijima N."/>
            <person name="Kawano K."/>
            <person name="Kobayashi E."/>
            <person name="Shiratori Y."/>
            <person name="Masuda Y."/>
            <person name="Senoo K."/>
        </authorList>
    </citation>
    <scope>NUCLEOTIDE SEQUENCE [LARGE SCALE GENOMIC DNA]</scope>
    <source>
        <strain evidence="5">W79</strain>
    </source>
</reference>
<dbReference type="SUPFAM" id="SSF49879">
    <property type="entry name" value="SMAD/FHA domain"/>
    <property type="match status" value="1"/>
</dbReference>
<evidence type="ECO:0000259" key="3">
    <source>
        <dbReference type="PROSITE" id="PS50006"/>
    </source>
</evidence>
<dbReference type="InterPro" id="IPR029016">
    <property type="entry name" value="GAF-like_dom_sf"/>
</dbReference>
<dbReference type="AlphaFoldDB" id="A0AA48K8S6"/>
<dbReference type="SMART" id="SM00065">
    <property type="entry name" value="GAF"/>
    <property type="match status" value="1"/>
</dbReference>
<protein>
    <recommendedName>
        <fullName evidence="2">histidine kinase</fullName>
        <ecNumber evidence="2">2.7.13.3</ecNumber>
    </recommendedName>
</protein>
<evidence type="ECO:0000313" key="5">
    <source>
        <dbReference type="Proteomes" id="UP001238179"/>
    </source>
</evidence>
<dbReference type="GO" id="GO:0000155">
    <property type="term" value="F:phosphorelay sensor kinase activity"/>
    <property type="evidence" value="ECO:0007669"/>
    <property type="project" value="InterPro"/>
</dbReference>
<keyword evidence="5" id="KW-1185">Reference proteome</keyword>
<dbReference type="CDD" id="cd00082">
    <property type="entry name" value="HisKA"/>
    <property type="match status" value="1"/>
</dbReference>
<dbReference type="InterPro" id="IPR008984">
    <property type="entry name" value="SMAD_FHA_dom_sf"/>
</dbReference>
<dbReference type="EC" id="2.7.13.3" evidence="2"/>
<dbReference type="Gene3D" id="1.10.287.130">
    <property type="match status" value="1"/>
</dbReference>
<dbReference type="SUPFAM" id="SSF55781">
    <property type="entry name" value="GAF domain-like"/>
    <property type="match status" value="1"/>
</dbReference>
<dbReference type="SUPFAM" id="SSF47384">
    <property type="entry name" value="Homodimeric domain of signal transducing histidine kinase"/>
    <property type="match status" value="1"/>
</dbReference>
<dbReference type="Gene3D" id="2.60.200.20">
    <property type="match status" value="1"/>
</dbReference>
<organism evidence="4 5">
    <name type="scientific">Mesoterricola silvestris</name>
    <dbReference type="NCBI Taxonomy" id="2927979"/>
    <lineage>
        <taxon>Bacteria</taxon>
        <taxon>Pseudomonadati</taxon>
        <taxon>Acidobacteriota</taxon>
        <taxon>Holophagae</taxon>
        <taxon>Holophagales</taxon>
        <taxon>Holophagaceae</taxon>
        <taxon>Mesoterricola</taxon>
    </lineage>
</organism>
<dbReference type="PROSITE" id="PS50006">
    <property type="entry name" value="FHA_DOMAIN"/>
    <property type="match status" value="1"/>
</dbReference>
<dbReference type="InterPro" id="IPR003661">
    <property type="entry name" value="HisK_dim/P_dom"/>
</dbReference>
<dbReference type="Pfam" id="PF01590">
    <property type="entry name" value="GAF"/>
    <property type="match status" value="1"/>
</dbReference>
<accession>A0AA48K8S6</accession>
<dbReference type="Pfam" id="PF00498">
    <property type="entry name" value="FHA"/>
    <property type="match status" value="1"/>
</dbReference>
<proteinExistence type="predicted"/>
<dbReference type="InterPro" id="IPR000253">
    <property type="entry name" value="FHA_dom"/>
</dbReference>
<sequence length="700" mass="77631">MPYLSWTEGGVVRRHEVADPVQLGRDPVLCPVALPADVSVSRTHALVAKVGGKWWIRDLESRNGTLLNGLSVSTPIGSALEDGDEIGLGDWCLKFTEGFPGLDGVNFIEGVGDLFTEIKPEPGQAMVLLRALELLHRSSESLLGEGSSYIMFRSILAEALKLMGAERGFVVMVNPDGTWQNLHRVGDVEDRLGLSHSVVAYVLSHRTGVLSNSPMIDPRFGGASLLELTVGAVMCAPLEVGGEIQGVLYLDRAQQGRPFSRFDLALLQAFVRQGAVALRHTELVQRAMRQAEIQGEYLRLKTLHERIVKRMGELLGAMGSSLRWIQSYAESGYGDLAAVLRHQTGRIQHLVESGLQETLLEVPRETPVSTSLQALQEVLEPVWRDLLTIRNIPLTLEAVPPGTIWVAGDLATQALMGLVEPLLMRAPEGTTVQGRWLDQTSDWTLRLAFSAGMAIPTPDPWTLRTLQESGIRWHWNDQALSLEFPKDVHHTLDSRAMPVLGLVTEEMELVGLFESVAQAEELSLHLLEAEPPRAPTEPFKYLVIDAKGTGDPVGTVEAYRRNASFTTVPILVVRARDDQFPRFLAVGTTDCLPEGFRWETLHHRLQVLRGHDELQRKARAAERLDSLRQMAGTLKHEINNPLAVISMQIELLARKYPDEPKLQKVMEMVERIRVLVQVLQKMREASSEDYPGGESIFKLG</sequence>
<evidence type="ECO:0000313" key="4">
    <source>
        <dbReference type="EMBL" id="BDU72425.1"/>
    </source>
</evidence>
<dbReference type="Pfam" id="PF00512">
    <property type="entry name" value="HisKA"/>
    <property type="match status" value="1"/>
</dbReference>
<dbReference type="RefSeq" id="WP_316415330.1">
    <property type="nucleotide sequence ID" value="NZ_AP027080.1"/>
</dbReference>
<feature type="domain" description="FHA" evidence="3">
    <location>
        <begin position="21"/>
        <end position="72"/>
    </location>
</feature>
<dbReference type="Gene3D" id="3.30.450.40">
    <property type="match status" value="1"/>
</dbReference>
<dbReference type="SMART" id="SM00240">
    <property type="entry name" value="FHA"/>
    <property type="match status" value="1"/>
</dbReference>
<dbReference type="EMBL" id="AP027080">
    <property type="protein sequence ID" value="BDU72425.1"/>
    <property type="molecule type" value="Genomic_DNA"/>
</dbReference>
<evidence type="ECO:0000256" key="2">
    <source>
        <dbReference type="ARBA" id="ARBA00012438"/>
    </source>
</evidence>
<dbReference type="InterPro" id="IPR036097">
    <property type="entry name" value="HisK_dim/P_sf"/>
</dbReference>
<dbReference type="SMART" id="SM00388">
    <property type="entry name" value="HisKA"/>
    <property type="match status" value="1"/>
</dbReference>
<dbReference type="KEGG" id="msil:METEAL_15990"/>
<dbReference type="Proteomes" id="UP001238179">
    <property type="component" value="Chromosome"/>
</dbReference>